<dbReference type="Pfam" id="PF04652">
    <property type="entry name" value="Vta1"/>
    <property type="match status" value="1"/>
</dbReference>
<dbReference type="GO" id="GO:0005634">
    <property type="term" value="C:nucleus"/>
    <property type="evidence" value="ECO:0007669"/>
    <property type="project" value="UniProtKB-SubCell"/>
</dbReference>
<keyword evidence="8" id="KW-0967">Endosome</keyword>
<dbReference type="InterPro" id="IPR023332">
    <property type="entry name" value="Proteasome_alpha-type"/>
</dbReference>
<dbReference type="Proteomes" id="UP000663852">
    <property type="component" value="Unassembled WGS sequence"/>
</dbReference>
<evidence type="ECO:0000256" key="2">
    <source>
        <dbReference type="ARBA" id="ARBA00004481"/>
    </source>
</evidence>
<dbReference type="SUPFAM" id="SSF56235">
    <property type="entry name" value="N-terminal nucleophile aminohydrolases (Ntn hydrolases)"/>
    <property type="match status" value="1"/>
</dbReference>
<dbReference type="Pfam" id="PF10584">
    <property type="entry name" value="Proteasome_A_N"/>
    <property type="match status" value="1"/>
</dbReference>
<evidence type="ECO:0000256" key="11">
    <source>
        <dbReference type="ARBA" id="ARBA00023136"/>
    </source>
</evidence>
<evidence type="ECO:0000256" key="9">
    <source>
        <dbReference type="ARBA" id="ARBA00022927"/>
    </source>
</evidence>
<dbReference type="GO" id="GO:0006511">
    <property type="term" value="P:ubiquitin-dependent protein catabolic process"/>
    <property type="evidence" value="ECO:0007669"/>
    <property type="project" value="InterPro"/>
</dbReference>
<evidence type="ECO:0000313" key="16">
    <source>
        <dbReference type="EMBL" id="CAF0754656.1"/>
    </source>
</evidence>
<dbReference type="GO" id="GO:0015031">
    <property type="term" value="P:protein transport"/>
    <property type="evidence" value="ECO:0007669"/>
    <property type="project" value="UniProtKB-KW"/>
</dbReference>
<comment type="caution">
    <text evidence="17">The sequence shown here is derived from an EMBL/GenBank/DDBJ whole genome shotgun (WGS) entry which is preliminary data.</text>
</comment>
<evidence type="ECO:0000256" key="6">
    <source>
        <dbReference type="ARBA" id="ARBA00022448"/>
    </source>
</evidence>
<keyword evidence="18" id="KW-1185">Reference proteome</keyword>
<comment type="similarity">
    <text evidence="4">Belongs to the VTA1 family.</text>
</comment>
<dbReference type="InterPro" id="IPR039431">
    <property type="entry name" value="Vta1/CALS_N"/>
</dbReference>
<dbReference type="Gene3D" id="1.25.40.270">
    <property type="entry name" value="Vacuolar protein sorting-associated protein vta1"/>
    <property type="match status" value="1"/>
</dbReference>
<dbReference type="InterPro" id="IPR050115">
    <property type="entry name" value="Proteasome_alpha"/>
</dbReference>
<evidence type="ECO:0000256" key="1">
    <source>
        <dbReference type="ARBA" id="ARBA00004123"/>
    </source>
</evidence>
<dbReference type="Gene3D" id="3.60.20.10">
    <property type="entry name" value="Glutamine Phosphoribosylpyrophosphate, subunit 1, domain 1"/>
    <property type="match status" value="1"/>
</dbReference>
<dbReference type="Pfam" id="PF00227">
    <property type="entry name" value="Proteasome"/>
    <property type="match status" value="1"/>
</dbReference>
<gene>
    <name evidence="16" type="ORF">EDS130_LOCUS2478</name>
    <name evidence="17" type="ORF">XAT740_LOCUS5200</name>
</gene>
<sequence length="558" mass="61555">MFRNQYDHDVSIWSPQGRLYQIEYAMEAVKQGAATVALKSKTHVVLCALKRAPSELSAHQKKIMFIDDHIGVSIAGLASDARILCRFMRTECINHQYGFDKPMPVTRLMDHVSNKCQVPTQRYGRRPFGVGFLMAGYDEKGTHLYQLCPSANYYSCKSMAIGARSQSARTYLEKNLDKFADSNQDELIKHCMRALRDTLPNEVELTVKNCAVAVVGKDTPFAILNDVRVDTYLKAIEGDERAPQAQDDTLVTGEDDLPPPPPGGAGGTVDPRVVVATERMESSKTVLYNRTMSVLDTLASQIPQELRVKLMQHFGIAKEYEKNPETISITYYCLMYIANEAFKLQKEKQFVSNVLDYLESTKRNNPHDEIIKSMATGQATIEELITVLVGETNEAEDEEVRSAEQLRLLMRKHYTVGGLTDVLSVFGPVKDDFATLGKIAKSRAVAIFRELKSGGGAAASGGAGSSGMKPPEHNTSAGARASSPSKPPSATAAAPQPQMPQVPSYYDQSGSHKSVPFDTISQAQKLCRYANSALEHEDVATAIKNCEEAIRLLRPYNN</sequence>
<evidence type="ECO:0000256" key="10">
    <source>
        <dbReference type="ARBA" id="ARBA00022942"/>
    </source>
</evidence>
<evidence type="ECO:0000256" key="7">
    <source>
        <dbReference type="ARBA" id="ARBA00022490"/>
    </source>
</evidence>
<proteinExistence type="inferred from homology"/>
<dbReference type="Gene3D" id="1.20.5.420">
    <property type="entry name" value="Immunoglobulin FC, subunit C"/>
    <property type="match status" value="1"/>
</dbReference>
<dbReference type="InterPro" id="IPR041212">
    <property type="entry name" value="Vta1_C"/>
</dbReference>
<dbReference type="Proteomes" id="UP000663828">
    <property type="component" value="Unassembled WGS sequence"/>
</dbReference>
<feature type="region of interest" description="Disordered" evidence="14">
    <location>
        <begin position="458"/>
        <end position="513"/>
    </location>
</feature>
<evidence type="ECO:0000256" key="5">
    <source>
        <dbReference type="ARBA" id="ARBA00021331"/>
    </source>
</evidence>
<keyword evidence="10 13" id="KW-0647">Proteasome</keyword>
<evidence type="ECO:0000256" key="8">
    <source>
        <dbReference type="ARBA" id="ARBA00022753"/>
    </source>
</evidence>
<dbReference type="CDD" id="cd03749">
    <property type="entry name" value="proteasome_alpha_type_1"/>
    <property type="match status" value="1"/>
</dbReference>
<dbReference type="InterPro" id="IPR023175">
    <property type="entry name" value="Vta1/CALS_N_sf"/>
</dbReference>
<keyword evidence="11" id="KW-0472">Membrane</keyword>
<keyword evidence="7" id="KW-0963">Cytoplasm</keyword>
<evidence type="ECO:0000256" key="13">
    <source>
        <dbReference type="PROSITE-ProRule" id="PRU00808"/>
    </source>
</evidence>
<dbReference type="InterPro" id="IPR001353">
    <property type="entry name" value="Proteasome_sua/b"/>
</dbReference>
<name>A0A813W0Y1_ADIRI</name>
<dbReference type="InterPro" id="IPR029055">
    <property type="entry name" value="Ntn_hydrolases_N"/>
</dbReference>
<comment type="subcellular location">
    <subcellularLocation>
        <location evidence="3">Cytoplasm</location>
    </subcellularLocation>
    <subcellularLocation>
        <location evidence="2">Endosome membrane</location>
        <topology evidence="2">Peripheral membrane protein</topology>
    </subcellularLocation>
    <subcellularLocation>
        <location evidence="1">Nucleus</location>
    </subcellularLocation>
</comment>
<evidence type="ECO:0000313" key="18">
    <source>
        <dbReference type="Proteomes" id="UP000663828"/>
    </source>
</evidence>
<keyword evidence="9" id="KW-0653">Protein transport</keyword>
<evidence type="ECO:0000256" key="3">
    <source>
        <dbReference type="ARBA" id="ARBA00004496"/>
    </source>
</evidence>
<dbReference type="InterPro" id="IPR000426">
    <property type="entry name" value="Proteasome_asu_N"/>
</dbReference>
<dbReference type="GO" id="GO:0019773">
    <property type="term" value="C:proteasome core complex, alpha-subunit complex"/>
    <property type="evidence" value="ECO:0007669"/>
    <property type="project" value="UniProtKB-UniRule"/>
</dbReference>
<dbReference type="SMART" id="SM00948">
    <property type="entry name" value="Proteasome_A_N"/>
    <property type="match status" value="1"/>
</dbReference>
<feature type="domain" description="Proteasome alpha-type subunits" evidence="15">
    <location>
        <begin position="6"/>
        <end position="28"/>
    </location>
</feature>
<comment type="similarity">
    <text evidence="13">Belongs to the peptidase T1A family.</text>
</comment>
<protein>
    <recommendedName>
        <fullName evidence="5">Proteasome subunit alpha type-1</fullName>
    </recommendedName>
</protein>
<accession>A0A813W0Y1</accession>
<dbReference type="PROSITE" id="PS00388">
    <property type="entry name" value="PROTEASOME_ALPHA_1"/>
    <property type="match status" value="1"/>
</dbReference>
<dbReference type="AlphaFoldDB" id="A0A813W0Y1"/>
<evidence type="ECO:0000256" key="14">
    <source>
        <dbReference type="SAM" id="MobiDB-lite"/>
    </source>
</evidence>
<dbReference type="PROSITE" id="PS51475">
    <property type="entry name" value="PROTEASOME_ALPHA_2"/>
    <property type="match status" value="1"/>
</dbReference>
<keyword evidence="12" id="KW-0539">Nucleus</keyword>
<dbReference type="FunFam" id="3.60.20.10:FF:000016">
    <property type="entry name" value="Proteasome subunit alpha type-6"/>
    <property type="match status" value="1"/>
</dbReference>
<dbReference type="Pfam" id="PF18097">
    <property type="entry name" value="Vta1_C"/>
    <property type="match status" value="1"/>
</dbReference>
<dbReference type="EMBL" id="CAJNOJ010000006">
    <property type="protein sequence ID" value="CAF0754656.1"/>
    <property type="molecule type" value="Genomic_DNA"/>
</dbReference>
<evidence type="ECO:0000313" key="17">
    <source>
        <dbReference type="EMBL" id="CAF0845484.1"/>
    </source>
</evidence>
<reference evidence="17" key="1">
    <citation type="submission" date="2021-02" db="EMBL/GenBank/DDBJ databases">
        <authorList>
            <person name="Nowell W R."/>
        </authorList>
    </citation>
    <scope>NUCLEOTIDE SEQUENCE</scope>
</reference>
<feature type="compositionally biased region" description="Low complexity" evidence="14">
    <location>
        <begin position="476"/>
        <end position="504"/>
    </location>
</feature>
<evidence type="ECO:0000256" key="12">
    <source>
        <dbReference type="ARBA" id="ARBA00023242"/>
    </source>
</evidence>
<dbReference type="InterPro" id="IPR035144">
    <property type="entry name" value="Proteasome_alpha1"/>
</dbReference>
<dbReference type="EMBL" id="CAJNOR010000222">
    <property type="protein sequence ID" value="CAF0845484.1"/>
    <property type="molecule type" value="Genomic_DNA"/>
</dbReference>
<organism evidence="17 18">
    <name type="scientific">Adineta ricciae</name>
    <name type="common">Rotifer</name>
    <dbReference type="NCBI Taxonomy" id="249248"/>
    <lineage>
        <taxon>Eukaryota</taxon>
        <taxon>Metazoa</taxon>
        <taxon>Spiralia</taxon>
        <taxon>Gnathifera</taxon>
        <taxon>Rotifera</taxon>
        <taxon>Eurotatoria</taxon>
        <taxon>Bdelloidea</taxon>
        <taxon>Adinetida</taxon>
        <taxon>Adinetidae</taxon>
        <taxon>Adineta</taxon>
    </lineage>
</organism>
<feature type="region of interest" description="Disordered" evidence="14">
    <location>
        <begin position="241"/>
        <end position="270"/>
    </location>
</feature>
<dbReference type="OrthoDB" id="431557at2759"/>
<dbReference type="GO" id="GO:0010008">
    <property type="term" value="C:endosome membrane"/>
    <property type="evidence" value="ECO:0007669"/>
    <property type="project" value="UniProtKB-SubCell"/>
</dbReference>
<dbReference type="PANTHER" id="PTHR11599">
    <property type="entry name" value="PROTEASOME SUBUNIT ALPHA/BETA"/>
    <property type="match status" value="1"/>
</dbReference>
<evidence type="ECO:0000259" key="15">
    <source>
        <dbReference type="PROSITE" id="PS00388"/>
    </source>
</evidence>
<keyword evidence="6" id="KW-0813">Transport</keyword>
<evidence type="ECO:0000256" key="4">
    <source>
        <dbReference type="ARBA" id="ARBA00007895"/>
    </source>
</evidence>